<dbReference type="Pfam" id="PF13917">
    <property type="entry name" value="zf-CCHC_3"/>
    <property type="match status" value="1"/>
</dbReference>
<evidence type="ECO:0000313" key="2">
    <source>
        <dbReference type="EMBL" id="EMR91315.1"/>
    </source>
</evidence>
<feature type="region of interest" description="Disordered" evidence="1">
    <location>
        <begin position="74"/>
        <end position="313"/>
    </location>
</feature>
<feature type="compositionally biased region" description="Basic and acidic residues" evidence="1">
    <location>
        <begin position="272"/>
        <end position="291"/>
    </location>
</feature>
<dbReference type="AlphaFoldDB" id="M7UCC3"/>
<feature type="region of interest" description="Disordered" evidence="1">
    <location>
        <begin position="19"/>
        <end position="61"/>
    </location>
</feature>
<gene>
    <name evidence="2" type="ORF">BcDW1_13</name>
</gene>
<protein>
    <submittedName>
        <fullName evidence="2">Uncharacterized protein</fullName>
    </submittedName>
</protein>
<feature type="compositionally biased region" description="Basic and acidic residues" evidence="1">
    <location>
        <begin position="247"/>
        <end position="264"/>
    </location>
</feature>
<dbReference type="EMBL" id="KB707673">
    <property type="protein sequence ID" value="EMR91315.1"/>
    <property type="molecule type" value="Genomic_DNA"/>
</dbReference>
<reference evidence="3" key="1">
    <citation type="journal article" date="2013" name="Genome Announc.">
        <title>Draft genome sequence of Botrytis cinerea BcDW1, inoculum for noble rot of grape berries.</title>
        <authorList>
            <person name="Blanco-Ulate B."/>
            <person name="Allen G."/>
            <person name="Powell A.L."/>
            <person name="Cantu D."/>
        </authorList>
    </citation>
    <scope>NUCLEOTIDE SEQUENCE [LARGE SCALE GENOMIC DNA]</scope>
    <source>
        <strain evidence="3">BcDW1</strain>
    </source>
</reference>
<name>M7UCC3_BOTF1</name>
<feature type="compositionally biased region" description="Basic and acidic residues" evidence="1">
    <location>
        <begin position="161"/>
        <end position="173"/>
    </location>
</feature>
<evidence type="ECO:0000313" key="3">
    <source>
        <dbReference type="Proteomes" id="UP000012045"/>
    </source>
</evidence>
<evidence type="ECO:0000256" key="1">
    <source>
        <dbReference type="SAM" id="MobiDB-lite"/>
    </source>
</evidence>
<feature type="compositionally biased region" description="Acidic residues" evidence="1">
    <location>
        <begin position="19"/>
        <end position="44"/>
    </location>
</feature>
<dbReference type="STRING" id="1290391.M7UCC3"/>
<feature type="compositionally biased region" description="Low complexity" evidence="1">
    <location>
        <begin position="144"/>
        <end position="160"/>
    </location>
</feature>
<organism evidence="2 3">
    <name type="scientific">Botryotinia fuckeliana (strain BcDW1)</name>
    <name type="common">Noble rot fungus</name>
    <name type="synonym">Botrytis cinerea</name>
    <dbReference type="NCBI Taxonomy" id="1290391"/>
    <lineage>
        <taxon>Eukaryota</taxon>
        <taxon>Fungi</taxon>
        <taxon>Dikarya</taxon>
        <taxon>Ascomycota</taxon>
        <taxon>Pezizomycotina</taxon>
        <taxon>Leotiomycetes</taxon>
        <taxon>Helotiales</taxon>
        <taxon>Sclerotiniaceae</taxon>
        <taxon>Botrytis</taxon>
    </lineage>
</organism>
<feature type="compositionally biased region" description="Basic and acidic residues" evidence="1">
    <location>
        <begin position="104"/>
        <end position="131"/>
    </location>
</feature>
<dbReference type="OrthoDB" id="437973at2759"/>
<proteinExistence type="predicted"/>
<sequence>MSIDCNVKELRDSCVGLVAEEEEKAETADDVGDDGDGDDDDDDKVDSSQEQHHHTVSIGPKTILNYECKANAQERPYVSRPSRTQQLSNPKLVPKLTSDVPQDLLKKKGIADEQLAKLELERGRKRERQNEDMDTGASKRRRSASSASVSTISTNMSRSPSPREARRAPDTYKSRHSYSPPQPASSRYKRRTPSLSPSPSPPRQDIQNSGQKRRRDASSSVDSYSSRDEEDMRDSRERGNSRSTRKRFNDRSPEIRGRKSESRSPHRGRRNVSTDRRRFDEPRVNEGRRESFASSAAHAHPPRERSMSPFSKRLALTQAMNMGR</sequence>
<accession>M7UCC3</accession>
<dbReference type="HOGENOM" id="CLU_062858_0_0_1"/>
<dbReference type="Proteomes" id="UP000012045">
    <property type="component" value="Unassembled WGS sequence"/>
</dbReference>